<dbReference type="Pfam" id="PF05331">
    <property type="entry name" value="DUF742"/>
    <property type="match status" value="1"/>
</dbReference>
<name>A0A3M8W8W8_9ACTN</name>
<dbReference type="InterPro" id="IPR007995">
    <property type="entry name" value="DUF742"/>
</dbReference>
<organism evidence="1 2">
    <name type="scientific">Streptomyces botrytidirepellens</name>
    <dbReference type="NCBI Taxonomy" id="2486417"/>
    <lineage>
        <taxon>Bacteria</taxon>
        <taxon>Bacillati</taxon>
        <taxon>Actinomycetota</taxon>
        <taxon>Actinomycetes</taxon>
        <taxon>Kitasatosporales</taxon>
        <taxon>Streptomycetaceae</taxon>
        <taxon>Streptomyces</taxon>
    </lineage>
</organism>
<comment type="caution">
    <text evidence="1">The sequence shown here is derived from an EMBL/GenBank/DDBJ whole genome shotgun (WGS) entry which is preliminary data.</text>
</comment>
<dbReference type="InterPro" id="IPR036390">
    <property type="entry name" value="WH_DNA-bd_sf"/>
</dbReference>
<evidence type="ECO:0000313" key="1">
    <source>
        <dbReference type="EMBL" id="RNG26496.1"/>
    </source>
</evidence>
<keyword evidence="2" id="KW-1185">Reference proteome</keyword>
<dbReference type="SUPFAM" id="SSF46785">
    <property type="entry name" value="Winged helix' DNA-binding domain"/>
    <property type="match status" value="1"/>
</dbReference>
<evidence type="ECO:0000313" key="2">
    <source>
        <dbReference type="Proteomes" id="UP000275401"/>
    </source>
</evidence>
<dbReference type="AlphaFoldDB" id="A0A3M8W8W8"/>
<sequence>MSASDRDWDEGGPERLYVITGGRAESTEQADLDLVTLIVSREEPKAGLQPELAAILRVCRSPVSVAEISAHLTLPTSVISVLLADLLADGRVEARAPASSSRPDIALIEAVIDGLQNL</sequence>
<proteinExistence type="predicted"/>
<reference evidence="1 2" key="1">
    <citation type="submission" date="2018-11" db="EMBL/GenBank/DDBJ databases">
        <title>The Potential of Streptomyces as Biocontrol Agents against the Tomato grey mould, Botrytis cinerea (Gray mold) Frontiers in Microbiology.</title>
        <authorList>
            <person name="Li D."/>
        </authorList>
    </citation>
    <scope>NUCLEOTIDE SEQUENCE [LARGE SCALE GENOMIC DNA]</scope>
    <source>
        <strain evidence="1 2">NEAU-LD23</strain>
    </source>
</reference>
<dbReference type="EMBL" id="RIBZ01000187">
    <property type="protein sequence ID" value="RNG26496.1"/>
    <property type="molecule type" value="Genomic_DNA"/>
</dbReference>
<dbReference type="Proteomes" id="UP000275401">
    <property type="component" value="Unassembled WGS sequence"/>
</dbReference>
<dbReference type="RefSeq" id="WP_123100408.1">
    <property type="nucleotide sequence ID" value="NZ_RIBZ01000187.1"/>
</dbReference>
<dbReference type="PANTHER" id="PTHR36221:SF1">
    <property type="entry name" value="DUF742 DOMAIN-CONTAINING PROTEIN"/>
    <property type="match status" value="1"/>
</dbReference>
<dbReference type="PANTHER" id="PTHR36221">
    <property type="entry name" value="DUF742 DOMAIN-CONTAINING PROTEIN"/>
    <property type="match status" value="1"/>
</dbReference>
<accession>A0A3M8W8W8</accession>
<protein>
    <submittedName>
        <fullName evidence="1">DUF742 domain-containing protein</fullName>
    </submittedName>
</protein>
<gene>
    <name evidence="1" type="ORF">EEJ42_14775</name>
</gene>